<comment type="subcellular location">
    <subcellularLocation>
        <location evidence="1">Cell membrane</location>
        <topology evidence="1">Multi-pass membrane protein</topology>
    </subcellularLocation>
</comment>
<keyword evidence="4" id="KW-1133">Transmembrane helix</keyword>
<protein>
    <submittedName>
        <fullName evidence="8">FIST N-terminal domain-containing protein</fullName>
    </submittedName>
</protein>
<reference evidence="8 9" key="1">
    <citation type="submission" date="2024-01" db="EMBL/GenBank/DDBJ databases">
        <title>Genomic insights into the taxonomy and metabolism of the cyanobacterium Pannus brasiliensis CCIBt3594.</title>
        <authorList>
            <person name="Machado M."/>
            <person name="Botero N.B."/>
            <person name="Andreote A.P.D."/>
            <person name="Feitosa A.M.T."/>
            <person name="Popin R."/>
            <person name="Sivonen K."/>
            <person name="Fiore M.F."/>
        </authorList>
    </citation>
    <scope>NUCLEOTIDE SEQUENCE [LARGE SCALE GENOMIC DNA]</scope>
    <source>
        <strain evidence="8 9">CCIBt3594</strain>
    </source>
</reference>
<evidence type="ECO:0000256" key="3">
    <source>
        <dbReference type="ARBA" id="ARBA00022692"/>
    </source>
</evidence>
<dbReference type="Pfam" id="PF10442">
    <property type="entry name" value="FIST_C"/>
    <property type="match status" value="1"/>
</dbReference>
<dbReference type="SMART" id="SM01204">
    <property type="entry name" value="FIST_C"/>
    <property type="match status" value="1"/>
</dbReference>
<accession>A0AAW9R095</accession>
<dbReference type="GO" id="GO:0005886">
    <property type="term" value="C:plasma membrane"/>
    <property type="evidence" value="ECO:0007669"/>
    <property type="project" value="UniProtKB-SubCell"/>
</dbReference>
<dbReference type="RefSeq" id="WP_332867109.1">
    <property type="nucleotide sequence ID" value="NZ_JBAFSM010000054.1"/>
</dbReference>
<evidence type="ECO:0000259" key="6">
    <source>
        <dbReference type="SMART" id="SM00897"/>
    </source>
</evidence>
<organism evidence="8 9">
    <name type="scientific">Pannus brasiliensis CCIBt3594</name>
    <dbReference type="NCBI Taxonomy" id="1427578"/>
    <lineage>
        <taxon>Bacteria</taxon>
        <taxon>Bacillati</taxon>
        <taxon>Cyanobacteriota</taxon>
        <taxon>Cyanophyceae</taxon>
        <taxon>Oscillatoriophycideae</taxon>
        <taxon>Chroococcales</taxon>
        <taxon>Microcystaceae</taxon>
        <taxon>Pannus</taxon>
    </lineage>
</organism>
<evidence type="ECO:0000256" key="1">
    <source>
        <dbReference type="ARBA" id="ARBA00004651"/>
    </source>
</evidence>
<feature type="domain" description="FIST C-domain" evidence="7">
    <location>
        <begin position="251"/>
        <end position="397"/>
    </location>
</feature>
<gene>
    <name evidence="8" type="ORF">V0288_21045</name>
</gene>
<keyword evidence="5" id="KW-0472">Membrane</keyword>
<evidence type="ECO:0000313" key="9">
    <source>
        <dbReference type="Proteomes" id="UP001328733"/>
    </source>
</evidence>
<dbReference type="PANTHER" id="PTHR14939">
    <property type="entry name" value="F-BOX ONLY PROTEIN 22"/>
    <property type="match status" value="1"/>
</dbReference>
<sequence>MSDRIQWINALSTRPSLEAAVSEVVEKIKRDLEGPADLGMVFISSAYASDYPRLVPLLLDKLSLPVLIGCGGAGIVGTGGEGRSREIEGNPALSLTVARLPNVEIRPLYLEANDYPDLDSSPDRWTELIGVAPEKNPHFILLADPFSSRITDLLEGLDFAYAGSVKIGGLVSGGMLEQQGGLFFHDENRRRNTALYRQGVVGVALSGDIVVETIVAQGCRPIGQTYQITEGERNIILEMSATDKDSSPNPPLNLLRDLIQTLSDKDRELAQHSLFIGIARDEFKMQLRSGDFLIRNVLGVDPRHGAIAIGDRVRPGQRVQFHLRDADTSALDLELLLESYRSEREDVSAIAGALMFSCLGRGETLYEKPDFDSGLFQRYLGAIPLSGFFCNGEIGPVGGRTFLHGYTSAFALFRPGRGRNA</sequence>
<evidence type="ECO:0000256" key="2">
    <source>
        <dbReference type="ARBA" id="ARBA00022475"/>
    </source>
</evidence>
<keyword evidence="9" id="KW-1185">Reference proteome</keyword>
<comment type="caution">
    <text evidence="8">The sequence shown here is derived from an EMBL/GenBank/DDBJ whole genome shotgun (WGS) entry which is preliminary data.</text>
</comment>
<evidence type="ECO:0000259" key="7">
    <source>
        <dbReference type="SMART" id="SM01204"/>
    </source>
</evidence>
<dbReference type="Pfam" id="PF08495">
    <property type="entry name" value="FIST"/>
    <property type="match status" value="1"/>
</dbReference>
<dbReference type="SMART" id="SM00897">
    <property type="entry name" value="FIST"/>
    <property type="match status" value="1"/>
</dbReference>
<dbReference type="AlphaFoldDB" id="A0AAW9R095"/>
<name>A0AAW9R095_9CHRO</name>
<dbReference type="EMBL" id="JBAFSM010000054">
    <property type="protein sequence ID" value="MEG3439628.1"/>
    <property type="molecule type" value="Genomic_DNA"/>
</dbReference>
<dbReference type="InterPro" id="IPR013702">
    <property type="entry name" value="FIST_domain_N"/>
</dbReference>
<keyword evidence="3" id="KW-0812">Transmembrane</keyword>
<keyword evidence="2" id="KW-1003">Cell membrane</keyword>
<dbReference type="Proteomes" id="UP001328733">
    <property type="component" value="Unassembled WGS sequence"/>
</dbReference>
<evidence type="ECO:0000256" key="5">
    <source>
        <dbReference type="ARBA" id="ARBA00023136"/>
    </source>
</evidence>
<evidence type="ECO:0000313" key="8">
    <source>
        <dbReference type="EMBL" id="MEG3439628.1"/>
    </source>
</evidence>
<dbReference type="PIRSF" id="PIRSF018953">
    <property type="entry name" value="UCP018953"/>
    <property type="match status" value="1"/>
</dbReference>
<proteinExistence type="predicted"/>
<evidence type="ECO:0000256" key="4">
    <source>
        <dbReference type="ARBA" id="ARBA00022989"/>
    </source>
</evidence>
<dbReference type="PANTHER" id="PTHR14939:SF5">
    <property type="entry name" value="F-BOX ONLY PROTEIN 22"/>
    <property type="match status" value="1"/>
</dbReference>
<dbReference type="InterPro" id="IPR016741">
    <property type="entry name" value="UCP018953"/>
</dbReference>
<dbReference type="InterPro" id="IPR019494">
    <property type="entry name" value="FIST_C"/>
</dbReference>
<feature type="domain" description="FIST" evidence="6">
    <location>
        <begin position="35"/>
        <end position="243"/>
    </location>
</feature>